<dbReference type="PANTHER" id="PTHR33571:SF12">
    <property type="entry name" value="BSL3053 PROTEIN"/>
    <property type="match status" value="1"/>
</dbReference>
<evidence type="ECO:0000313" key="11">
    <source>
        <dbReference type="EMBL" id="OYQ32596.1"/>
    </source>
</evidence>
<dbReference type="AlphaFoldDB" id="A0A255YTN2"/>
<evidence type="ECO:0000256" key="4">
    <source>
        <dbReference type="ARBA" id="ARBA00022695"/>
    </source>
</evidence>
<comment type="caution">
    <text evidence="11">The sequence shown here is derived from an EMBL/GenBank/DDBJ whole genome shotgun (WGS) entry which is preliminary data.</text>
</comment>
<evidence type="ECO:0000259" key="10">
    <source>
        <dbReference type="Pfam" id="PF01909"/>
    </source>
</evidence>
<comment type="cofactor">
    <cofactor evidence="1">
        <name>Mg(2+)</name>
        <dbReference type="ChEBI" id="CHEBI:18420"/>
    </cofactor>
</comment>
<proteinExistence type="inferred from homology"/>
<protein>
    <recommendedName>
        <fullName evidence="10">Polymerase nucleotidyl transferase domain-containing protein</fullName>
    </recommendedName>
</protein>
<dbReference type="RefSeq" id="WP_094457630.1">
    <property type="nucleotide sequence ID" value="NZ_NOXU01000031.1"/>
</dbReference>
<dbReference type="CDD" id="cd05403">
    <property type="entry name" value="NT_KNTase_like"/>
    <property type="match status" value="1"/>
</dbReference>
<dbReference type="GO" id="GO:0046872">
    <property type="term" value="F:metal ion binding"/>
    <property type="evidence" value="ECO:0007669"/>
    <property type="project" value="UniProtKB-KW"/>
</dbReference>
<evidence type="ECO:0000256" key="5">
    <source>
        <dbReference type="ARBA" id="ARBA00022723"/>
    </source>
</evidence>
<dbReference type="Gene3D" id="3.30.460.10">
    <property type="entry name" value="Beta Polymerase, domain 2"/>
    <property type="match status" value="1"/>
</dbReference>
<dbReference type="Pfam" id="PF01909">
    <property type="entry name" value="NTP_transf_2"/>
    <property type="match status" value="1"/>
</dbReference>
<dbReference type="PANTHER" id="PTHR33571">
    <property type="entry name" value="SSL8005 PROTEIN"/>
    <property type="match status" value="1"/>
</dbReference>
<keyword evidence="12" id="KW-1185">Reference proteome</keyword>
<comment type="similarity">
    <text evidence="9">Belongs to the MntA antitoxin family.</text>
</comment>
<dbReference type="OrthoDB" id="559450at2"/>
<keyword evidence="4" id="KW-0548">Nucleotidyltransferase</keyword>
<dbReference type="GO" id="GO:0005524">
    <property type="term" value="F:ATP binding"/>
    <property type="evidence" value="ECO:0007669"/>
    <property type="project" value="UniProtKB-KW"/>
</dbReference>
<evidence type="ECO:0000256" key="9">
    <source>
        <dbReference type="ARBA" id="ARBA00038276"/>
    </source>
</evidence>
<dbReference type="SUPFAM" id="SSF81301">
    <property type="entry name" value="Nucleotidyltransferase"/>
    <property type="match status" value="1"/>
</dbReference>
<accession>A0A255YTN2</accession>
<dbReference type="Proteomes" id="UP000216998">
    <property type="component" value="Unassembled WGS sequence"/>
</dbReference>
<dbReference type="EMBL" id="NOXU01000031">
    <property type="protein sequence ID" value="OYQ32596.1"/>
    <property type="molecule type" value="Genomic_DNA"/>
</dbReference>
<sequence>MDANTHPMDRDEVLNRLRRHQPALRALGVRHLSLFGSLARREARADSDVDVLLDIDPATPVSLLGIVRIQNDLSRLLGRPVDVAEAAAMKPEMRERVLREAVSAF</sequence>
<dbReference type="InterPro" id="IPR002934">
    <property type="entry name" value="Polymerase_NTP_transf_dom"/>
</dbReference>
<gene>
    <name evidence="11" type="ORF">CHU95_17610</name>
</gene>
<evidence type="ECO:0000313" key="12">
    <source>
        <dbReference type="Proteomes" id="UP000216998"/>
    </source>
</evidence>
<evidence type="ECO:0000256" key="7">
    <source>
        <dbReference type="ARBA" id="ARBA00022840"/>
    </source>
</evidence>
<dbReference type="InterPro" id="IPR043519">
    <property type="entry name" value="NT_sf"/>
</dbReference>
<keyword evidence="8" id="KW-0460">Magnesium</keyword>
<evidence type="ECO:0000256" key="8">
    <source>
        <dbReference type="ARBA" id="ARBA00022842"/>
    </source>
</evidence>
<evidence type="ECO:0000256" key="1">
    <source>
        <dbReference type="ARBA" id="ARBA00001946"/>
    </source>
</evidence>
<keyword evidence="6" id="KW-0547">Nucleotide-binding</keyword>
<keyword evidence="3" id="KW-0808">Transferase</keyword>
<dbReference type="GO" id="GO:0016779">
    <property type="term" value="F:nucleotidyltransferase activity"/>
    <property type="evidence" value="ECO:0007669"/>
    <property type="project" value="UniProtKB-KW"/>
</dbReference>
<evidence type="ECO:0000256" key="2">
    <source>
        <dbReference type="ARBA" id="ARBA00022649"/>
    </source>
</evidence>
<organism evidence="11 12">
    <name type="scientific">Niveispirillum lacus</name>
    <dbReference type="NCBI Taxonomy" id="1981099"/>
    <lineage>
        <taxon>Bacteria</taxon>
        <taxon>Pseudomonadati</taxon>
        <taxon>Pseudomonadota</taxon>
        <taxon>Alphaproteobacteria</taxon>
        <taxon>Rhodospirillales</taxon>
        <taxon>Azospirillaceae</taxon>
        <taxon>Niveispirillum</taxon>
    </lineage>
</organism>
<dbReference type="InterPro" id="IPR052038">
    <property type="entry name" value="Type-VII_TA_antitoxin"/>
</dbReference>
<evidence type="ECO:0000256" key="6">
    <source>
        <dbReference type="ARBA" id="ARBA00022741"/>
    </source>
</evidence>
<evidence type="ECO:0000256" key="3">
    <source>
        <dbReference type="ARBA" id="ARBA00022679"/>
    </source>
</evidence>
<keyword evidence="7" id="KW-0067">ATP-binding</keyword>
<feature type="domain" description="Polymerase nucleotidyl transferase" evidence="10">
    <location>
        <begin position="22"/>
        <end position="101"/>
    </location>
</feature>
<reference evidence="11 12" key="1">
    <citation type="submission" date="2017-07" db="EMBL/GenBank/DDBJ databases">
        <title>Niveispirillum cyanobacteriorum sp. nov., isolated from cyanobacterial aggregates in a eutrophic lake.</title>
        <authorList>
            <person name="Cai H."/>
        </authorList>
    </citation>
    <scope>NUCLEOTIDE SEQUENCE [LARGE SCALE GENOMIC DNA]</scope>
    <source>
        <strain evidence="12">TH1-14</strain>
    </source>
</reference>
<name>A0A255YTN2_9PROT</name>
<keyword evidence="2" id="KW-1277">Toxin-antitoxin system</keyword>
<keyword evidence="5" id="KW-0479">Metal-binding</keyword>